<dbReference type="InterPro" id="IPR000719">
    <property type="entry name" value="Prot_kinase_dom"/>
</dbReference>
<dbReference type="SMART" id="SM00220">
    <property type="entry name" value="S_TKc"/>
    <property type="match status" value="1"/>
</dbReference>
<evidence type="ECO:0000313" key="3">
    <source>
        <dbReference type="Proteomes" id="UP000792457"/>
    </source>
</evidence>
<dbReference type="PROSITE" id="PS00108">
    <property type="entry name" value="PROTEIN_KINASE_ST"/>
    <property type="match status" value="1"/>
</dbReference>
<evidence type="ECO:0000313" key="2">
    <source>
        <dbReference type="EMBL" id="KAG8230282.1"/>
    </source>
</evidence>
<comment type="caution">
    <text evidence="2">The sequence shown here is derived from an EMBL/GenBank/DDBJ whole genome shotgun (WGS) entry which is preliminary data.</text>
</comment>
<proteinExistence type="predicted"/>
<reference evidence="2" key="2">
    <citation type="submission" date="2017-10" db="EMBL/GenBank/DDBJ databases">
        <title>Ladona fulva Genome sequencing and assembly.</title>
        <authorList>
            <person name="Murali S."/>
            <person name="Richards S."/>
            <person name="Bandaranaike D."/>
            <person name="Bellair M."/>
            <person name="Blankenburg K."/>
            <person name="Chao H."/>
            <person name="Dinh H."/>
            <person name="Doddapaneni H."/>
            <person name="Dugan-Rocha S."/>
            <person name="Elkadiri S."/>
            <person name="Gnanaolivu R."/>
            <person name="Hernandez B."/>
            <person name="Skinner E."/>
            <person name="Javaid M."/>
            <person name="Lee S."/>
            <person name="Li M."/>
            <person name="Ming W."/>
            <person name="Munidasa M."/>
            <person name="Muniz J."/>
            <person name="Nguyen L."/>
            <person name="Hughes D."/>
            <person name="Osuji N."/>
            <person name="Pu L.-L."/>
            <person name="Puazo M."/>
            <person name="Qu C."/>
            <person name="Quiroz J."/>
            <person name="Raj R."/>
            <person name="Weissenberger G."/>
            <person name="Xin Y."/>
            <person name="Zou X."/>
            <person name="Han Y."/>
            <person name="Worley K."/>
            <person name="Muzny D."/>
            <person name="Gibbs R."/>
        </authorList>
    </citation>
    <scope>NUCLEOTIDE SEQUENCE</scope>
    <source>
        <strain evidence="2">Sampled in the wild</strain>
    </source>
</reference>
<dbReference type="SUPFAM" id="SSF56112">
    <property type="entry name" value="Protein kinase-like (PK-like)"/>
    <property type="match status" value="1"/>
</dbReference>
<dbReference type="PANTHER" id="PTHR24347">
    <property type="entry name" value="SERINE/THREONINE-PROTEIN KINASE"/>
    <property type="match status" value="1"/>
</dbReference>
<dbReference type="InterPro" id="IPR011009">
    <property type="entry name" value="Kinase-like_dom_sf"/>
</dbReference>
<accession>A0A8K0K8E0</accession>
<reference evidence="2" key="1">
    <citation type="submission" date="2013-04" db="EMBL/GenBank/DDBJ databases">
        <authorList>
            <person name="Qu J."/>
            <person name="Murali S.C."/>
            <person name="Bandaranaike D."/>
            <person name="Bellair M."/>
            <person name="Blankenburg K."/>
            <person name="Chao H."/>
            <person name="Dinh H."/>
            <person name="Doddapaneni H."/>
            <person name="Downs B."/>
            <person name="Dugan-Rocha S."/>
            <person name="Elkadiri S."/>
            <person name="Gnanaolivu R.D."/>
            <person name="Hernandez B."/>
            <person name="Javaid M."/>
            <person name="Jayaseelan J.C."/>
            <person name="Lee S."/>
            <person name="Li M."/>
            <person name="Ming W."/>
            <person name="Munidasa M."/>
            <person name="Muniz J."/>
            <person name="Nguyen L."/>
            <person name="Ongeri F."/>
            <person name="Osuji N."/>
            <person name="Pu L.-L."/>
            <person name="Puazo M."/>
            <person name="Qu C."/>
            <person name="Quiroz J."/>
            <person name="Raj R."/>
            <person name="Weissenberger G."/>
            <person name="Xin Y."/>
            <person name="Zou X."/>
            <person name="Han Y."/>
            <person name="Richards S."/>
            <person name="Worley K."/>
            <person name="Muzny D."/>
            <person name="Gibbs R."/>
        </authorList>
    </citation>
    <scope>NUCLEOTIDE SEQUENCE</scope>
    <source>
        <strain evidence="2">Sampled in the wild</strain>
    </source>
</reference>
<dbReference type="Proteomes" id="UP000792457">
    <property type="component" value="Unassembled WGS sequence"/>
</dbReference>
<dbReference type="FunFam" id="1.10.510.10:FF:000066">
    <property type="entry name" value="Serine/threonine-protein kinase DCLK1 isoform 2"/>
    <property type="match status" value="1"/>
</dbReference>
<organism evidence="2 3">
    <name type="scientific">Ladona fulva</name>
    <name type="common">Scarce chaser dragonfly</name>
    <name type="synonym">Libellula fulva</name>
    <dbReference type="NCBI Taxonomy" id="123851"/>
    <lineage>
        <taxon>Eukaryota</taxon>
        <taxon>Metazoa</taxon>
        <taxon>Ecdysozoa</taxon>
        <taxon>Arthropoda</taxon>
        <taxon>Hexapoda</taxon>
        <taxon>Insecta</taxon>
        <taxon>Pterygota</taxon>
        <taxon>Palaeoptera</taxon>
        <taxon>Odonata</taxon>
        <taxon>Epiprocta</taxon>
        <taxon>Anisoptera</taxon>
        <taxon>Libelluloidea</taxon>
        <taxon>Libellulidae</taxon>
        <taxon>Ladona</taxon>
    </lineage>
</organism>
<gene>
    <name evidence="2" type="ORF">J437_LFUL010185</name>
</gene>
<dbReference type="AlphaFoldDB" id="A0A8K0K8E0"/>
<protein>
    <recommendedName>
        <fullName evidence="1">Protein kinase domain-containing protein</fullName>
    </recommendedName>
</protein>
<sequence length="211" mass="23786">MGGDLFDAIASASKFTEDVAKHMIRDLCSALCYLHSLQIVHRDIKPENLLVLEEGNINEETRLSLKLGDFGLAQVVNEPLFTVCGTPTYVAPEILAETGYGLKSDLFHFIQVDIWAAGVIAYILLCGFPPFVSANNDQEELFDRILRGHFSFPAPHWDHISKSARDLVSHMLRVDPEIRFSAEDVLDHPWVPLAVSMLHFCYQQGMIFRID</sequence>
<dbReference type="GO" id="GO:0004672">
    <property type="term" value="F:protein kinase activity"/>
    <property type="evidence" value="ECO:0007669"/>
    <property type="project" value="InterPro"/>
</dbReference>
<keyword evidence="3" id="KW-1185">Reference proteome</keyword>
<dbReference type="PROSITE" id="PS50011">
    <property type="entry name" value="PROTEIN_KINASE_DOM"/>
    <property type="match status" value="1"/>
</dbReference>
<dbReference type="Pfam" id="PF00069">
    <property type="entry name" value="Pkinase"/>
    <property type="match status" value="1"/>
</dbReference>
<dbReference type="OrthoDB" id="1738954at2759"/>
<dbReference type="EMBL" id="KZ308476">
    <property type="protein sequence ID" value="KAG8230282.1"/>
    <property type="molecule type" value="Genomic_DNA"/>
</dbReference>
<dbReference type="GO" id="GO:0005524">
    <property type="term" value="F:ATP binding"/>
    <property type="evidence" value="ECO:0007669"/>
    <property type="project" value="InterPro"/>
</dbReference>
<dbReference type="Gene3D" id="1.10.510.10">
    <property type="entry name" value="Transferase(Phosphotransferase) domain 1"/>
    <property type="match status" value="1"/>
</dbReference>
<name>A0A8K0K8E0_LADFU</name>
<feature type="domain" description="Protein kinase" evidence="1">
    <location>
        <begin position="1"/>
        <end position="191"/>
    </location>
</feature>
<dbReference type="InterPro" id="IPR008271">
    <property type="entry name" value="Ser/Thr_kinase_AS"/>
</dbReference>
<evidence type="ECO:0000259" key="1">
    <source>
        <dbReference type="PROSITE" id="PS50011"/>
    </source>
</evidence>